<dbReference type="SUPFAM" id="SSF109640">
    <property type="entry name" value="KRAB domain (Kruppel-associated box)"/>
    <property type="match status" value="1"/>
</dbReference>
<accession>A0A8J5ZUH1</accession>
<evidence type="ECO:0000259" key="1">
    <source>
        <dbReference type="PROSITE" id="PS50806"/>
    </source>
</evidence>
<dbReference type="GO" id="GO:0005634">
    <property type="term" value="C:nucleus"/>
    <property type="evidence" value="ECO:0007669"/>
    <property type="project" value="InterPro"/>
</dbReference>
<dbReference type="InterPro" id="IPR019041">
    <property type="entry name" value="SSXRD_motif"/>
</dbReference>
<dbReference type="Pfam" id="PF09514">
    <property type="entry name" value="SSXRD"/>
    <property type="match status" value="1"/>
</dbReference>
<name>A0A8J5ZUH1_GALPY</name>
<evidence type="ECO:0000313" key="3">
    <source>
        <dbReference type="Proteomes" id="UP000700334"/>
    </source>
</evidence>
<evidence type="ECO:0000313" key="2">
    <source>
        <dbReference type="EMBL" id="KAG8506957.1"/>
    </source>
</evidence>
<feature type="domain" description="KRAB-related" evidence="1">
    <location>
        <begin position="17"/>
        <end position="81"/>
    </location>
</feature>
<comment type="caution">
    <text evidence="2">The sequence shown here is derived from an EMBL/GenBank/DDBJ whole genome shotgun (WGS) entry which is preliminary data.</text>
</comment>
<reference evidence="2" key="1">
    <citation type="journal article" date="2021" name="Evol. Appl.">
        <title>The genome of the Pyrenean desman and the effects of bottlenecks and inbreeding on the genomic landscape of an endangered species.</title>
        <authorList>
            <person name="Escoda L."/>
            <person name="Castresana J."/>
        </authorList>
    </citation>
    <scope>NUCLEOTIDE SEQUENCE</scope>
    <source>
        <strain evidence="2">IBE-C5619</strain>
    </source>
</reference>
<dbReference type="GO" id="GO:0006355">
    <property type="term" value="P:regulation of DNA-templated transcription"/>
    <property type="evidence" value="ECO:0007669"/>
    <property type="project" value="InterPro"/>
</dbReference>
<dbReference type="OrthoDB" id="9802659at2759"/>
<dbReference type="PROSITE" id="PS50806">
    <property type="entry name" value="KRAB_RELATED"/>
    <property type="match status" value="1"/>
</dbReference>
<dbReference type="EMBL" id="JAGFMF010012136">
    <property type="protein sequence ID" value="KAG8506957.1"/>
    <property type="molecule type" value="Genomic_DNA"/>
</dbReference>
<sequence>MSGSFVTSPKEEAQKLKKCKAFNDISKYFSKEEWEKLGYSEKTTYVYMKRNYETMTGLGLRAARPAFMCPKTQTAKFQDCNSDEDGIPSNQRSNKRKNNIWAYRLRERKNQVAYEEISDPEEED</sequence>
<protein>
    <submittedName>
        <fullName evidence="2">Protein SSXA1</fullName>
    </submittedName>
</protein>
<dbReference type="Gene3D" id="6.10.140.140">
    <property type="match status" value="1"/>
</dbReference>
<dbReference type="SMART" id="SM00349">
    <property type="entry name" value="KRAB"/>
    <property type="match status" value="1"/>
</dbReference>
<dbReference type="InterPro" id="IPR036051">
    <property type="entry name" value="KRAB_dom_sf"/>
</dbReference>
<dbReference type="PANTHER" id="PTHR14112:SF1">
    <property type="entry name" value="KRAB-RELATED DOMAIN-CONTAINING PROTEIN"/>
    <property type="match status" value="1"/>
</dbReference>
<dbReference type="InterPro" id="IPR003655">
    <property type="entry name" value="aKRAB"/>
</dbReference>
<dbReference type="Pfam" id="PF01352">
    <property type="entry name" value="KRAB"/>
    <property type="match status" value="1"/>
</dbReference>
<dbReference type="AlphaFoldDB" id="A0A8J5ZUH1"/>
<keyword evidence="3" id="KW-1185">Reference proteome</keyword>
<organism evidence="2 3">
    <name type="scientific">Galemys pyrenaicus</name>
    <name type="common">Iberian desman</name>
    <name type="synonym">Pyrenean desman</name>
    <dbReference type="NCBI Taxonomy" id="202257"/>
    <lineage>
        <taxon>Eukaryota</taxon>
        <taxon>Metazoa</taxon>
        <taxon>Chordata</taxon>
        <taxon>Craniata</taxon>
        <taxon>Vertebrata</taxon>
        <taxon>Euteleostomi</taxon>
        <taxon>Mammalia</taxon>
        <taxon>Eutheria</taxon>
        <taxon>Laurasiatheria</taxon>
        <taxon>Eulipotyphla</taxon>
        <taxon>Talpidae</taxon>
        <taxon>Galemys</taxon>
    </lineage>
</organism>
<proteinExistence type="predicted"/>
<dbReference type="Proteomes" id="UP000700334">
    <property type="component" value="Unassembled WGS sequence"/>
</dbReference>
<dbReference type="InterPro" id="IPR001909">
    <property type="entry name" value="KRAB"/>
</dbReference>
<dbReference type="PANTHER" id="PTHR14112">
    <property type="entry name" value="SYNOVIAL SARCOMA, X MEMBER"/>
    <property type="match status" value="1"/>
</dbReference>
<gene>
    <name evidence="2" type="ORF">J0S82_000515</name>
</gene>